<keyword evidence="2" id="KW-0201">Cytochrome c-type biogenesis</keyword>
<dbReference type="PROSITE" id="PS51352">
    <property type="entry name" value="THIOREDOXIN_2"/>
    <property type="match status" value="1"/>
</dbReference>
<dbReference type="Pfam" id="PF08534">
    <property type="entry name" value="Redoxin"/>
    <property type="match status" value="1"/>
</dbReference>
<dbReference type="RefSeq" id="WP_197703243.1">
    <property type="nucleotide sequence ID" value="NZ_AP014936.1"/>
</dbReference>
<dbReference type="InterPro" id="IPR013740">
    <property type="entry name" value="Redoxin"/>
</dbReference>
<proteinExistence type="predicted"/>
<gene>
    <name evidence="5" type="ORF">SVA_3115</name>
</gene>
<evidence type="ECO:0000313" key="6">
    <source>
        <dbReference type="Proteomes" id="UP000218899"/>
    </source>
</evidence>
<dbReference type="Proteomes" id="UP000218899">
    <property type="component" value="Chromosome"/>
</dbReference>
<dbReference type="GO" id="GO:0015036">
    <property type="term" value="F:disulfide oxidoreductase activity"/>
    <property type="evidence" value="ECO:0007669"/>
    <property type="project" value="UniProtKB-ARBA"/>
</dbReference>
<dbReference type="PANTHER" id="PTHR42852:SF18">
    <property type="entry name" value="CHROMOSOME UNDETERMINED SCAFFOLD_47, WHOLE GENOME SHOTGUN SEQUENCE"/>
    <property type="match status" value="1"/>
</dbReference>
<dbReference type="AlphaFoldDB" id="A0A1B4V806"/>
<comment type="subcellular location">
    <subcellularLocation>
        <location evidence="1">Cell envelope</location>
    </subcellularLocation>
</comment>
<dbReference type="KEGG" id="sva:SVA_3115"/>
<dbReference type="Gene3D" id="3.40.30.10">
    <property type="entry name" value="Glutaredoxin"/>
    <property type="match status" value="1"/>
</dbReference>
<keyword evidence="6" id="KW-1185">Reference proteome</keyword>
<dbReference type="PANTHER" id="PTHR42852">
    <property type="entry name" value="THIOL:DISULFIDE INTERCHANGE PROTEIN DSBE"/>
    <property type="match status" value="1"/>
</dbReference>
<dbReference type="GO" id="GO:0017004">
    <property type="term" value="P:cytochrome complex assembly"/>
    <property type="evidence" value="ECO:0007669"/>
    <property type="project" value="UniProtKB-KW"/>
</dbReference>
<protein>
    <submittedName>
        <fullName evidence="5">Redoxin</fullName>
    </submittedName>
</protein>
<evidence type="ECO:0000313" key="5">
    <source>
        <dbReference type="EMBL" id="BAU49663.1"/>
    </source>
</evidence>
<dbReference type="PROSITE" id="PS00194">
    <property type="entry name" value="THIOREDOXIN_1"/>
    <property type="match status" value="1"/>
</dbReference>
<dbReference type="SUPFAM" id="SSF52833">
    <property type="entry name" value="Thioredoxin-like"/>
    <property type="match status" value="1"/>
</dbReference>
<dbReference type="InterPro" id="IPR036249">
    <property type="entry name" value="Thioredoxin-like_sf"/>
</dbReference>
<keyword evidence="3" id="KW-0676">Redox-active center</keyword>
<organism evidence="5 6">
    <name type="scientific">Sulfurifustis variabilis</name>
    <dbReference type="NCBI Taxonomy" id="1675686"/>
    <lineage>
        <taxon>Bacteria</taxon>
        <taxon>Pseudomonadati</taxon>
        <taxon>Pseudomonadota</taxon>
        <taxon>Gammaproteobacteria</taxon>
        <taxon>Acidiferrobacterales</taxon>
        <taxon>Acidiferrobacteraceae</taxon>
        <taxon>Sulfurifustis</taxon>
    </lineage>
</organism>
<feature type="domain" description="Thioredoxin" evidence="4">
    <location>
        <begin position="53"/>
        <end position="195"/>
    </location>
</feature>
<name>A0A1B4V806_9GAMM</name>
<dbReference type="InterPro" id="IPR017937">
    <property type="entry name" value="Thioredoxin_CS"/>
</dbReference>
<reference evidence="5 6" key="1">
    <citation type="submission" date="2015-08" db="EMBL/GenBank/DDBJ databases">
        <title>Complete genome sequence of Sulfurifustis variabilis.</title>
        <authorList>
            <person name="Miura A."/>
            <person name="Kojima H."/>
            <person name="Fukui M."/>
        </authorList>
    </citation>
    <scope>NUCLEOTIDE SEQUENCE [LARGE SCALE GENOMIC DNA]</scope>
    <source>
        <strain evidence="6">skN76</strain>
    </source>
</reference>
<dbReference type="EMBL" id="AP014936">
    <property type="protein sequence ID" value="BAU49663.1"/>
    <property type="molecule type" value="Genomic_DNA"/>
</dbReference>
<evidence type="ECO:0000256" key="2">
    <source>
        <dbReference type="ARBA" id="ARBA00022748"/>
    </source>
</evidence>
<evidence type="ECO:0000256" key="3">
    <source>
        <dbReference type="ARBA" id="ARBA00023284"/>
    </source>
</evidence>
<sequence length="207" mass="22512">MKRMVLASVVLLAAFALGLTVYSYSRSARDVPSGLALADASAARKSGFPLRLHATPRAVPDIRFQDDAGRQMSLADFRGRVVLLNLWATWCPPCRKEIPSLDRLQTKVGGPDFEVVALSIDHDGVSAVQRFYKEIGIRALKIYIDPTTDATYRLGITGIPGTLLLDREGREIGRALGPAEWDSPESLALIRRAIGGGPSAAERAKRE</sequence>
<dbReference type="InterPro" id="IPR050553">
    <property type="entry name" value="Thioredoxin_ResA/DsbE_sf"/>
</dbReference>
<evidence type="ECO:0000259" key="4">
    <source>
        <dbReference type="PROSITE" id="PS51352"/>
    </source>
</evidence>
<dbReference type="GO" id="GO:0030313">
    <property type="term" value="C:cell envelope"/>
    <property type="evidence" value="ECO:0007669"/>
    <property type="project" value="UniProtKB-SubCell"/>
</dbReference>
<dbReference type="InterPro" id="IPR013766">
    <property type="entry name" value="Thioredoxin_domain"/>
</dbReference>
<accession>A0A1B4V806</accession>
<evidence type="ECO:0000256" key="1">
    <source>
        <dbReference type="ARBA" id="ARBA00004196"/>
    </source>
</evidence>
<dbReference type="CDD" id="cd02966">
    <property type="entry name" value="TlpA_like_family"/>
    <property type="match status" value="1"/>
</dbReference>